<dbReference type="PANTHER" id="PTHR44472">
    <property type="entry name" value="DDB1- AND CUL4-ASSOCIATED FACTOR 4-RELATED"/>
    <property type="match status" value="1"/>
</dbReference>
<reference evidence="3" key="1">
    <citation type="journal article" date="2020" name="Stud. Mycol.">
        <title>101 Dothideomycetes genomes: a test case for predicting lifestyles and emergence of pathogens.</title>
        <authorList>
            <person name="Haridas S."/>
            <person name="Albert R."/>
            <person name="Binder M."/>
            <person name="Bloem J."/>
            <person name="Labutti K."/>
            <person name="Salamov A."/>
            <person name="Andreopoulos B."/>
            <person name="Baker S."/>
            <person name="Barry K."/>
            <person name="Bills G."/>
            <person name="Bluhm B."/>
            <person name="Cannon C."/>
            <person name="Castanera R."/>
            <person name="Culley D."/>
            <person name="Daum C."/>
            <person name="Ezra D."/>
            <person name="Gonzalez J."/>
            <person name="Henrissat B."/>
            <person name="Kuo A."/>
            <person name="Liang C."/>
            <person name="Lipzen A."/>
            <person name="Lutzoni F."/>
            <person name="Magnuson J."/>
            <person name="Mondo S."/>
            <person name="Nolan M."/>
            <person name="Ohm R."/>
            <person name="Pangilinan J."/>
            <person name="Park H.-J."/>
            <person name="Ramirez L."/>
            <person name="Alfaro M."/>
            <person name="Sun H."/>
            <person name="Tritt A."/>
            <person name="Yoshinaga Y."/>
            <person name="Zwiers L.-H."/>
            <person name="Turgeon B."/>
            <person name="Goodwin S."/>
            <person name="Spatafora J."/>
            <person name="Crous P."/>
            <person name="Grigoriev I."/>
        </authorList>
    </citation>
    <scope>NUCLEOTIDE SEQUENCE</scope>
    <source>
        <strain evidence="3">CBS 379.55</strain>
    </source>
</reference>
<dbReference type="InterPro" id="IPR036322">
    <property type="entry name" value="WD40_repeat_dom_sf"/>
</dbReference>
<organism evidence="3 4">
    <name type="scientific">Westerdykella ornata</name>
    <dbReference type="NCBI Taxonomy" id="318751"/>
    <lineage>
        <taxon>Eukaryota</taxon>
        <taxon>Fungi</taxon>
        <taxon>Dikarya</taxon>
        <taxon>Ascomycota</taxon>
        <taxon>Pezizomycotina</taxon>
        <taxon>Dothideomycetes</taxon>
        <taxon>Pleosporomycetidae</taxon>
        <taxon>Pleosporales</taxon>
        <taxon>Sporormiaceae</taxon>
        <taxon>Westerdykella</taxon>
    </lineage>
</organism>
<dbReference type="Gene3D" id="2.130.10.10">
    <property type="entry name" value="YVTN repeat-like/Quinoprotein amine dehydrogenase"/>
    <property type="match status" value="1"/>
</dbReference>
<keyword evidence="2" id="KW-0677">Repeat</keyword>
<gene>
    <name evidence="3" type="ORF">EI97DRAFT_464431</name>
</gene>
<evidence type="ECO:0000256" key="1">
    <source>
        <dbReference type="ARBA" id="ARBA00022574"/>
    </source>
</evidence>
<proteinExistence type="predicted"/>
<dbReference type="EMBL" id="ML986485">
    <property type="protein sequence ID" value="KAF2280492.1"/>
    <property type="molecule type" value="Genomic_DNA"/>
</dbReference>
<dbReference type="RefSeq" id="XP_033658030.1">
    <property type="nucleotide sequence ID" value="XM_033801419.1"/>
</dbReference>
<accession>A0A6A6JV75</accession>
<dbReference type="GO" id="GO:0080008">
    <property type="term" value="C:Cul4-RING E3 ubiquitin ligase complex"/>
    <property type="evidence" value="ECO:0007669"/>
    <property type="project" value="TreeGrafter"/>
</dbReference>
<dbReference type="InterPro" id="IPR052254">
    <property type="entry name" value="CUL4-DDB1_E3_ligase_receptor"/>
</dbReference>
<dbReference type="InterPro" id="IPR015943">
    <property type="entry name" value="WD40/YVTN_repeat-like_dom_sf"/>
</dbReference>
<name>A0A6A6JV75_WESOR</name>
<dbReference type="Proteomes" id="UP000800097">
    <property type="component" value="Unassembled WGS sequence"/>
</dbReference>
<keyword evidence="1" id="KW-0853">WD repeat</keyword>
<dbReference type="PANTHER" id="PTHR44472:SF1">
    <property type="entry name" value="DDB1 AND CUL4 ASSOCIATED FACTOR 4"/>
    <property type="match status" value="1"/>
</dbReference>
<evidence type="ECO:0000313" key="4">
    <source>
        <dbReference type="Proteomes" id="UP000800097"/>
    </source>
</evidence>
<dbReference type="GeneID" id="54554594"/>
<dbReference type="AlphaFoldDB" id="A0A6A6JV75"/>
<protein>
    <recommendedName>
        <fullName evidence="5">WD40 repeat-like protein</fullName>
    </recommendedName>
</protein>
<dbReference type="OrthoDB" id="128867at2759"/>
<dbReference type="SUPFAM" id="SSF50978">
    <property type="entry name" value="WD40 repeat-like"/>
    <property type="match status" value="1"/>
</dbReference>
<evidence type="ECO:0000256" key="2">
    <source>
        <dbReference type="ARBA" id="ARBA00022737"/>
    </source>
</evidence>
<evidence type="ECO:0008006" key="5">
    <source>
        <dbReference type="Google" id="ProtNLM"/>
    </source>
</evidence>
<sequence>MDGREIPGFYFDKEKGKYFRITTEARSAPGYKYTHTNVKKQREHKRNEAEETRQFKRRKKQTVVLSQPRSALSRVYLERELGIARRGYYLQSVWPGAGIAEYDSHSVIPPSNIRYFDRGPDLSVLYAVSGETQILCHDLKEAFPGIRFPADTIARMTSPVSSLNFLPASRALVITTSGSDRPPVVYLTDPETDGPYVGEQFTPRHCTSIWGASPRPDFSVSETGRSVPATATEAVAVAASSNLQLYTRAQSGRWECEVLRKSTSDILALTWLSDTAIAMGQRDGKILIYDTRAHGSAHILSHSAPISHLRRADDFTRIVCAGLFNTLCTYDMRASKPPVRPEHIPVTKWRGRNGHPFVGSQCITKFREYRNKDVLELGMDVHSRLGLVAAANEYGSLKVWNMYTGALIKKRLNADYEEPRLGETNAAARMRCVRFLEDADGDVSLWANVDAGVTRFEW</sequence>
<keyword evidence="4" id="KW-1185">Reference proteome</keyword>
<evidence type="ECO:0000313" key="3">
    <source>
        <dbReference type="EMBL" id="KAF2280492.1"/>
    </source>
</evidence>